<accession>A0A2Z4HI81</accession>
<proteinExistence type="predicted"/>
<evidence type="ECO:0000313" key="1">
    <source>
        <dbReference type="EMBL" id="AWW14488.1"/>
    </source>
</evidence>
<keyword evidence="2" id="KW-1185">Reference proteome</keyword>
<sequence length="401" mass="47050">MDALRAQLFNAKNIPYISKKNINDSIGKHVLSQLDYAFYAGVYHDVLNTVGQQHLCVLKGGAAVSTHLKEVCPQLNDIDVEVWVDDYLDTVPLLALKNTVEKRVQRDGLLDRVQNVCDTMDMTAFTQKYYTAVEPKHVIVFKSYTNEAVQFDAPHNVYFTVNGAMPIKMTMSRVDDSILVRYSFNVLAKSTRPMWLYCNDTTCRRLDFFPFDFYFLDLNLQTKPTNRRDYVYLEAFSTKIIVDHLENVVIEQLECLFFNIFYFSWDKVNVRMKRLNELIKMLRNEPSANNKEEQARRVSEFKRMKSSYLTFTIKDVKGIMQTLGPFLGARLIVQLYFEKRFRNNIKDVTHQVNFPYHCWDVKYFSKCWKQYCIILNLLFNLNVSIKFNNVSSIKDNIKDIV</sequence>
<protein>
    <recommendedName>
        <fullName evidence="3">Ac18</fullName>
    </recommendedName>
</protein>
<dbReference type="RefSeq" id="YP_010086395.1">
    <property type="nucleotide sequence ID" value="NC_055453.1"/>
</dbReference>
<evidence type="ECO:0008006" key="3">
    <source>
        <dbReference type="Google" id="ProtNLM"/>
    </source>
</evidence>
<organism evidence="1 2">
    <name type="scientific">Hyposidra talaca nucleopolyhedrovirus</name>
    <dbReference type="NCBI Taxonomy" id="1070315"/>
    <lineage>
        <taxon>Viruses</taxon>
        <taxon>Viruses incertae sedis</taxon>
        <taxon>Naldaviricetes</taxon>
        <taxon>Lefavirales</taxon>
        <taxon>Baculoviridae</taxon>
        <taxon>Alphabaculovirus</taxon>
        <taxon>Alphabaculovirus hytalacae</taxon>
    </lineage>
</organism>
<gene>
    <name evidence="1" type="primary">orf128</name>
    <name evidence="1" type="ORF">HytaNPV_gp128</name>
</gene>
<dbReference type="InterPro" id="IPR010785">
    <property type="entry name" value="AcMNPV_AC18"/>
</dbReference>
<dbReference type="Proteomes" id="UP000501125">
    <property type="component" value="Chromosome"/>
</dbReference>
<evidence type="ECO:0000313" key="2">
    <source>
        <dbReference type="Proteomes" id="UP000501125"/>
    </source>
</evidence>
<reference evidence="1 2" key="1">
    <citation type="journal article" date="2018" name="Sci. Rep.">
        <title>Comprehensive analysis of single molecule sequencing-derived complete genome and whole transcriptome of Hyposidra talaca nuclear polyhedrosis virus.</title>
        <authorList>
            <person name="Nguyen T.T."/>
            <person name="Suryamohan K."/>
            <person name="Kuriakose B."/>
            <person name="Janakiraman V."/>
            <person name="Reichelt M."/>
            <person name="Chaudhuri S."/>
            <person name="Guillory J."/>
            <person name="Divakaran N."/>
            <person name="Rabins P.E."/>
            <person name="Goel R."/>
            <person name="Deka B."/>
            <person name="Sarkar S."/>
            <person name="Ekka P."/>
            <person name="Tsai Y.C."/>
            <person name="Vargas D."/>
            <person name="Santhosh S."/>
            <person name="Mohan S."/>
            <person name="Chin C.S."/>
            <person name="Korlach J."/>
            <person name="Thomas G."/>
            <person name="Babu A."/>
            <person name="Seshagiri S."/>
        </authorList>
    </citation>
    <scope>NUCLEOTIDE SEQUENCE [LARGE SCALE GENOMIC DNA]</scope>
    <source>
        <strain evidence="1 2">HytaNPVIndia001</strain>
    </source>
</reference>
<dbReference type="Pfam" id="PF07134">
    <property type="entry name" value="AcMNPV_Orf18"/>
    <property type="match status" value="1"/>
</dbReference>
<name>A0A2Z4HI81_9ABAC</name>
<dbReference type="EMBL" id="MH261376">
    <property type="protein sequence ID" value="AWW14488.1"/>
    <property type="molecule type" value="Genomic_DNA"/>
</dbReference>
<dbReference type="GeneID" id="65101606"/>
<dbReference type="KEGG" id="vg:65101606"/>